<dbReference type="SMART" id="SM00671">
    <property type="entry name" value="SEL1"/>
    <property type="match status" value="7"/>
</dbReference>
<dbReference type="EMBL" id="JAEPRA010000001">
    <property type="protein sequence ID" value="KAG2189346.1"/>
    <property type="molecule type" value="Genomic_DNA"/>
</dbReference>
<feature type="region of interest" description="Disordered" evidence="2">
    <location>
        <begin position="224"/>
        <end position="269"/>
    </location>
</feature>
<keyword evidence="4" id="KW-1185">Reference proteome</keyword>
<feature type="compositionally biased region" description="Low complexity" evidence="2">
    <location>
        <begin position="115"/>
        <end position="127"/>
    </location>
</feature>
<feature type="compositionally biased region" description="Basic and acidic residues" evidence="2">
    <location>
        <begin position="47"/>
        <end position="63"/>
    </location>
</feature>
<feature type="compositionally biased region" description="Polar residues" evidence="2">
    <location>
        <begin position="100"/>
        <end position="109"/>
    </location>
</feature>
<dbReference type="Proteomes" id="UP000612746">
    <property type="component" value="Unassembled WGS sequence"/>
</dbReference>
<evidence type="ECO:0000256" key="1">
    <source>
        <dbReference type="ARBA" id="ARBA00022737"/>
    </source>
</evidence>
<gene>
    <name evidence="3" type="ORF">INT44_004488</name>
</gene>
<evidence type="ECO:0000313" key="3">
    <source>
        <dbReference type="EMBL" id="KAG2189346.1"/>
    </source>
</evidence>
<dbReference type="InterPro" id="IPR051726">
    <property type="entry name" value="Chitin_Synth_Reg"/>
</dbReference>
<dbReference type="Pfam" id="PF08238">
    <property type="entry name" value="Sel1"/>
    <property type="match status" value="7"/>
</dbReference>
<reference evidence="3" key="1">
    <citation type="submission" date="2020-12" db="EMBL/GenBank/DDBJ databases">
        <title>Metabolic potential, ecology and presence of endohyphal bacteria is reflected in genomic diversity of Mucoromycotina.</title>
        <authorList>
            <person name="Muszewska A."/>
            <person name="Okrasinska A."/>
            <person name="Steczkiewicz K."/>
            <person name="Drgas O."/>
            <person name="Orlowska M."/>
            <person name="Perlinska-Lenart U."/>
            <person name="Aleksandrzak-Piekarczyk T."/>
            <person name="Szatraj K."/>
            <person name="Zielenkiewicz U."/>
            <person name="Pilsyk S."/>
            <person name="Malc E."/>
            <person name="Mieczkowski P."/>
            <person name="Kruszewska J.S."/>
            <person name="Biernat P."/>
            <person name="Pawlowska J."/>
        </authorList>
    </citation>
    <scope>NUCLEOTIDE SEQUENCE</scope>
    <source>
        <strain evidence="3">WA0000051536</strain>
    </source>
</reference>
<comment type="caution">
    <text evidence="3">The sequence shown here is derived from an EMBL/GenBank/DDBJ whole genome shotgun (WGS) entry which is preliminary data.</text>
</comment>
<dbReference type="InterPro" id="IPR011990">
    <property type="entry name" value="TPR-like_helical_dom_sf"/>
</dbReference>
<protein>
    <recommendedName>
        <fullName evidence="5">HCP-like protein</fullName>
    </recommendedName>
</protein>
<organism evidence="3 4">
    <name type="scientific">Umbelopsis vinacea</name>
    <dbReference type="NCBI Taxonomy" id="44442"/>
    <lineage>
        <taxon>Eukaryota</taxon>
        <taxon>Fungi</taxon>
        <taxon>Fungi incertae sedis</taxon>
        <taxon>Mucoromycota</taxon>
        <taxon>Mucoromycotina</taxon>
        <taxon>Umbelopsidomycetes</taxon>
        <taxon>Umbelopsidales</taxon>
        <taxon>Umbelopsidaceae</taxon>
        <taxon>Umbelopsis</taxon>
    </lineage>
</organism>
<evidence type="ECO:0000256" key="2">
    <source>
        <dbReference type="SAM" id="MobiDB-lite"/>
    </source>
</evidence>
<feature type="region of interest" description="Disordered" evidence="2">
    <location>
        <begin position="616"/>
        <end position="646"/>
    </location>
</feature>
<feature type="compositionally biased region" description="Polar residues" evidence="2">
    <location>
        <begin position="9"/>
        <end position="31"/>
    </location>
</feature>
<accession>A0A8H7QDB0</accession>
<dbReference type="AlphaFoldDB" id="A0A8H7QDB0"/>
<dbReference type="SUPFAM" id="SSF81901">
    <property type="entry name" value="HCP-like"/>
    <property type="match status" value="1"/>
</dbReference>
<dbReference type="PANTHER" id="PTHR46430:SF3">
    <property type="entry name" value="ACTIVATOR OF C KINASE PROTEIN 1"/>
    <property type="match status" value="1"/>
</dbReference>
<evidence type="ECO:0008006" key="5">
    <source>
        <dbReference type="Google" id="ProtNLM"/>
    </source>
</evidence>
<sequence>MTEIVAPEQNRQVQNQEGPISHRPSSGTSQPGRDGNVNDLQFDQLALDDRSKPLGRPSSREARAYASDGPQQRPVYTDSPYVQKPDVVDNGPKVDRDVNSRVNGSTHDPNSALAPPSQQYYDPQQQYRSHSPYQMQADIQRSNTFRPSPNMAPAPRPMYSGEDPAAYKYGTPHMGQQHLPPPPQQQQQPQWYWDEYSQQYVPAQPYPAQHYGGGQDYYRPQQQQMMNHPSDPYAQQQQQQQQSMGAAPSEVLPPIGKRSGKKSIFPPPTLENLSQFRSEARATNDPMVQLNFAKFLVEAIPQVCLDDPDQKRAKKIREGMANEAQRIVKKLASQSNIGKAVHAEAQFFLANCYGSGLMGLAVDHEKAFNNYVQASKQSHPAATYRTAVCYEVGAGTKRDHARSILFYRKAANLGDTPAMYKLGMILLKGYISQQKNPREGISWLKRAAANADEENPHSLHELGLAYEKEGIPSVIADEKYARELFTQAAQFGYAPSQFKLGCCYEYGQLTCPVDPRRSIAWYSRAAEQGDVEAELALSGWYLTGSEGVLKQSDTEAYLWARKAADKGYAKAEYAVGYYTETGIGIKPELDEARRWYMRAAAQGNKRAMQRLTELKKFGNARPQQRQKHTRGANGAPAKQDSDCSIM</sequence>
<feature type="compositionally biased region" description="Polar residues" evidence="2">
    <location>
        <begin position="128"/>
        <end position="147"/>
    </location>
</feature>
<dbReference type="OrthoDB" id="272077at2759"/>
<dbReference type="InterPro" id="IPR006597">
    <property type="entry name" value="Sel1-like"/>
</dbReference>
<dbReference type="PANTHER" id="PTHR46430">
    <property type="entry name" value="PROTEIN SKT5-RELATED"/>
    <property type="match status" value="1"/>
</dbReference>
<dbReference type="Gene3D" id="1.25.40.10">
    <property type="entry name" value="Tetratricopeptide repeat domain"/>
    <property type="match status" value="2"/>
</dbReference>
<evidence type="ECO:0000313" key="4">
    <source>
        <dbReference type="Proteomes" id="UP000612746"/>
    </source>
</evidence>
<keyword evidence="1" id="KW-0677">Repeat</keyword>
<feature type="region of interest" description="Disordered" evidence="2">
    <location>
        <begin position="1"/>
        <end position="189"/>
    </location>
</feature>
<name>A0A8H7QDB0_9FUNG</name>
<proteinExistence type="predicted"/>